<protein>
    <submittedName>
        <fullName evidence="2">Factor interacting with REF2</fullName>
    </submittedName>
</protein>
<evidence type="ECO:0000313" key="3">
    <source>
        <dbReference type="Proteomes" id="UP001623330"/>
    </source>
</evidence>
<accession>A0ABR4NSQ3</accession>
<feature type="compositionally biased region" description="Basic and acidic residues" evidence="1">
    <location>
        <begin position="265"/>
        <end position="275"/>
    </location>
</feature>
<feature type="compositionally biased region" description="Acidic residues" evidence="1">
    <location>
        <begin position="740"/>
        <end position="750"/>
    </location>
</feature>
<proteinExistence type="predicted"/>
<gene>
    <name evidence="2" type="ORF">RNJ44_00456</name>
</gene>
<evidence type="ECO:0000256" key="1">
    <source>
        <dbReference type="SAM" id="MobiDB-lite"/>
    </source>
</evidence>
<organism evidence="2 3">
    <name type="scientific">Nakaseomyces bracarensis</name>
    <dbReference type="NCBI Taxonomy" id="273131"/>
    <lineage>
        <taxon>Eukaryota</taxon>
        <taxon>Fungi</taxon>
        <taxon>Dikarya</taxon>
        <taxon>Ascomycota</taxon>
        <taxon>Saccharomycotina</taxon>
        <taxon>Saccharomycetes</taxon>
        <taxon>Saccharomycetales</taxon>
        <taxon>Saccharomycetaceae</taxon>
        <taxon>Nakaseomyces</taxon>
    </lineage>
</organism>
<feature type="compositionally biased region" description="Low complexity" evidence="1">
    <location>
        <begin position="111"/>
        <end position="128"/>
    </location>
</feature>
<feature type="region of interest" description="Disordered" evidence="1">
    <location>
        <begin position="646"/>
        <end position="722"/>
    </location>
</feature>
<feature type="compositionally biased region" description="Low complexity" evidence="1">
    <location>
        <begin position="198"/>
        <end position="208"/>
    </location>
</feature>
<feature type="compositionally biased region" description="Polar residues" evidence="1">
    <location>
        <begin position="665"/>
        <end position="694"/>
    </location>
</feature>
<evidence type="ECO:0000313" key="2">
    <source>
        <dbReference type="EMBL" id="KAL3231421.1"/>
    </source>
</evidence>
<sequence length="899" mass="102277">MGKVEPQVRFSIPEFDEEVYPEVSSVVEETPDLVQKSEEETMARRGHLVDMQSKVMIDVPEDIWRYHLHRKTKSMDANIDIPNDRVMKRPGHARSKSLQSIIVETMHSYQDYNSSNNNDDNDPSLSFSQVSPLHLATPTKKSQNLYLSSESPLNKYKMPIPAQISLPPFLSPENKYKRRNSVVYDGSGYSTYLEGEESSSFSSNNNATTEEEEISDNSIPSAKYDISFDPIAHNPQETDHFLGIDADANVNLKVQNRNLRLNRMKPEIQAPKETELLGSNQHRRSHSTVSPQSISSKLRTNEIVNQSPNRDYQPTSILKQSGSPTLRKNVPPIQNSPSFIKQTITPPRNRNSPPQNSSLKILATPSKTIDIPDLEKLATPASTHSRNSLKFFDQFDDSQEKQDYIPENIRRIDNMDNTFKFPATNDTNEGNIVIPNIQPRIDSSGDFLKVDQSPTNPQFEQRRQKLMRESISNPKSHMHRRSRSIHTAEDTNMMMFEATSTPPKECNRDFAVPQRSPLRPKSPTLSTSNILEDQRGIDKIPKIEIVATDNEETTDESIIASPIGVSSHPIFEDTQDSYQFVGVHDISESDPLDEGSREEESVNEVIQTHRIVNPLTSFASFNTPLQIGNKPSLLVRNQLPVRRNDSLLDSNVKSNSGSVSSRTSIFSKNSRDTALTSNPSNYDVDNNQPSQDEGIQQKKRYPLVPIDSRETKNPNISNIPKRQDSVFEKVGDKIVEVIVLDDDDDDENEDNNNTNNGKNDKIKGNNITQKPFNYRAQERPKIMKYGQRKTIFRENELLMDRKTRDAKRRSFHEAHRNYEDILNLCEEAAETAREVIYCLNKEENNLSGKLSIHPYNSLGSSPTKSLIGDDDIRKKRYLENFNRKLRVNSHTRAKSTTNN</sequence>
<feature type="compositionally biased region" description="Low complexity" evidence="1">
    <location>
        <begin position="650"/>
        <end position="664"/>
    </location>
</feature>
<feature type="region of interest" description="Disordered" evidence="1">
    <location>
        <begin position="265"/>
        <end position="360"/>
    </location>
</feature>
<name>A0ABR4NSQ3_9SACH</name>
<dbReference type="Proteomes" id="UP001623330">
    <property type="component" value="Unassembled WGS sequence"/>
</dbReference>
<reference evidence="2 3" key="1">
    <citation type="submission" date="2024-05" db="EMBL/GenBank/DDBJ databases">
        <title>Long read based assembly of the Candida bracarensis genome reveals expanded adhesin content.</title>
        <authorList>
            <person name="Marcet-Houben M."/>
            <person name="Ksiezopolska E."/>
            <person name="Gabaldon T."/>
        </authorList>
    </citation>
    <scope>NUCLEOTIDE SEQUENCE [LARGE SCALE GENOMIC DNA]</scope>
    <source>
        <strain evidence="2 3">CBM6</strain>
    </source>
</reference>
<keyword evidence="3" id="KW-1185">Reference proteome</keyword>
<feature type="region of interest" description="Disordered" evidence="1">
    <location>
        <begin position="740"/>
        <end position="769"/>
    </location>
</feature>
<feature type="region of interest" description="Disordered" evidence="1">
    <location>
        <begin position="194"/>
        <end position="217"/>
    </location>
</feature>
<comment type="caution">
    <text evidence="2">The sequence shown here is derived from an EMBL/GenBank/DDBJ whole genome shotgun (WGS) entry which is preliminary data.</text>
</comment>
<feature type="region of interest" description="Disordered" evidence="1">
    <location>
        <begin position="110"/>
        <end position="129"/>
    </location>
</feature>
<feature type="compositionally biased region" description="Polar residues" evidence="1">
    <location>
        <begin position="287"/>
        <end position="345"/>
    </location>
</feature>
<feature type="region of interest" description="Disordered" evidence="1">
    <location>
        <begin position="469"/>
        <end position="488"/>
    </location>
</feature>
<feature type="compositionally biased region" description="Low complexity" evidence="1">
    <location>
        <begin position="346"/>
        <end position="358"/>
    </location>
</feature>
<dbReference type="EMBL" id="JBEVYD010000007">
    <property type="protein sequence ID" value="KAL3231421.1"/>
    <property type="molecule type" value="Genomic_DNA"/>
</dbReference>